<dbReference type="AlphaFoldDB" id="A0A183N357"/>
<reference evidence="1 2" key="1">
    <citation type="submission" date="2018-11" db="EMBL/GenBank/DDBJ databases">
        <authorList>
            <consortium name="Pathogen Informatics"/>
        </authorList>
    </citation>
    <scope>NUCLEOTIDE SEQUENCE [LARGE SCALE GENOMIC DNA]</scope>
    <source>
        <strain evidence="1 2">Zambia</strain>
    </source>
</reference>
<keyword evidence="2" id="KW-1185">Reference proteome</keyword>
<dbReference type="EMBL" id="UZAI01019314">
    <property type="protein sequence ID" value="VDP44370.1"/>
    <property type="molecule type" value="Genomic_DNA"/>
</dbReference>
<name>A0A183N357_9TREM</name>
<sequence length="158" mass="16901">MPSPTAPLKSRVPNTIKLEVENETGVINGLKSLEELNVTLLDSSHSKALVEFTLPPSSLRLPPKDPGTVLEPVQGLEVDVLISSSPSEPPVDHELSSDPIASKLSAWWPAVVRKIGGSFVIVELMADFSSENAGPNEIISLTPKRLAQSQVNLHVLIG</sequence>
<dbReference type="Proteomes" id="UP000277204">
    <property type="component" value="Unassembled WGS sequence"/>
</dbReference>
<gene>
    <name evidence="1" type="ORF">SMRZ_LOCUS22732</name>
</gene>
<organism evidence="1 2">
    <name type="scientific">Schistosoma margrebowiei</name>
    <dbReference type="NCBI Taxonomy" id="48269"/>
    <lineage>
        <taxon>Eukaryota</taxon>
        <taxon>Metazoa</taxon>
        <taxon>Spiralia</taxon>
        <taxon>Lophotrochozoa</taxon>
        <taxon>Platyhelminthes</taxon>
        <taxon>Trematoda</taxon>
        <taxon>Digenea</taxon>
        <taxon>Strigeidida</taxon>
        <taxon>Schistosomatoidea</taxon>
        <taxon>Schistosomatidae</taxon>
        <taxon>Schistosoma</taxon>
    </lineage>
</organism>
<accession>A0A183N357</accession>
<evidence type="ECO:0000313" key="2">
    <source>
        <dbReference type="Proteomes" id="UP000277204"/>
    </source>
</evidence>
<dbReference type="STRING" id="48269.A0A183N357"/>
<protein>
    <submittedName>
        <fullName evidence="1">Uncharacterized protein</fullName>
    </submittedName>
</protein>
<evidence type="ECO:0000313" key="1">
    <source>
        <dbReference type="EMBL" id="VDP44370.1"/>
    </source>
</evidence>
<proteinExistence type="predicted"/>